<proteinExistence type="predicted"/>
<dbReference type="STRING" id="1144548.SAMN05443287_11686"/>
<sequence>MKASLVIPTYNSRHLLEACLISLNHQRVAPGDSFEVLLVDDGSTDGTGELVQKLEVDYDLRYLFKPRTPESCRSAARNLGISNAEGEVVVMIDGDQVLTPNFVGEHLRAHRDRSDLVVIGFRTYLEPGVVDLAALRRGFSLAALPPIAEDDERETIMERLSQNLHNLATRWHFLYGCNASVRREHLLAVGGFDEAFKRWSFEDVELGYRLHQRGLVFVHHPYAVLYHQHHGHSAVRQHADWRENFALFTAKHRQPEVACQWILDRFFDPDENDLTWTELYLRLEYAVRGLQGRLPTTGAVEVLQITDDPAGALRAITERAQEGHLLVVDRTDDRDLPLLVQAVATPHELFYFKEPDPTAAAALIDQYTA</sequence>
<dbReference type="InterPro" id="IPR001173">
    <property type="entry name" value="Glyco_trans_2-like"/>
</dbReference>
<dbReference type="PANTHER" id="PTHR43685">
    <property type="entry name" value="GLYCOSYLTRANSFERASE"/>
    <property type="match status" value="1"/>
</dbReference>
<evidence type="ECO:0000259" key="1">
    <source>
        <dbReference type="Pfam" id="PF00535"/>
    </source>
</evidence>
<gene>
    <name evidence="2" type="ORF">SAMN05443287_11686</name>
</gene>
<dbReference type="OrthoDB" id="4120491at2"/>
<keyword evidence="3" id="KW-1185">Reference proteome</keyword>
<keyword evidence="2" id="KW-0808">Transferase</keyword>
<dbReference type="RefSeq" id="WP_092383153.1">
    <property type="nucleotide sequence ID" value="NZ_BOPI01000018.1"/>
</dbReference>
<protein>
    <submittedName>
        <fullName evidence="2">Glycosyltransferase, GT2 family</fullName>
    </submittedName>
</protein>
<accession>A0A1H7DR98</accession>
<dbReference type="Proteomes" id="UP000198707">
    <property type="component" value="Unassembled WGS sequence"/>
</dbReference>
<reference evidence="3" key="1">
    <citation type="submission" date="2016-10" db="EMBL/GenBank/DDBJ databases">
        <authorList>
            <person name="Varghese N."/>
            <person name="Submissions S."/>
        </authorList>
    </citation>
    <scope>NUCLEOTIDE SEQUENCE [LARGE SCALE GENOMIC DNA]</scope>
    <source>
        <strain evidence="3">CGMCC 4.7038</strain>
    </source>
</reference>
<evidence type="ECO:0000313" key="2">
    <source>
        <dbReference type="EMBL" id="SEK04283.1"/>
    </source>
</evidence>
<dbReference type="EMBL" id="FNYV01000016">
    <property type="protein sequence ID" value="SEK04283.1"/>
    <property type="molecule type" value="Genomic_DNA"/>
</dbReference>
<dbReference type="InterPro" id="IPR050834">
    <property type="entry name" value="Glycosyltransf_2"/>
</dbReference>
<name>A0A1H7DR98_9ACTN</name>
<dbReference type="PANTHER" id="PTHR43685:SF3">
    <property type="entry name" value="SLR2126 PROTEIN"/>
    <property type="match status" value="1"/>
</dbReference>
<dbReference type="SUPFAM" id="SSF53448">
    <property type="entry name" value="Nucleotide-diphospho-sugar transferases"/>
    <property type="match status" value="1"/>
</dbReference>
<organism evidence="2 3">
    <name type="scientific">Micromonospora phaseoli</name>
    <dbReference type="NCBI Taxonomy" id="1144548"/>
    <lineage>
        <taxon>Bacteria</taxon>
        <taxon>Bacillati</taxon>
        <taxon>Actinomycetota</taxon>
        <taxon>Actinomycetes</taxon>
        <taxon>Micromonosporales</taxon>
        <taxon>Micromonosporaceae</taxon>
        <taxon>Micromonospora</taxon>
    </lineage>
</organism>
<dbReference type="AlphaFoldDB" id="A0A1H7DR98"/>
<dbReference type="Gene3D" id="3.90.550.10">
    <property type="entry name" value="Spore Coat Polysaccharide Biosynthesis Protein SpsA, Chain A"/>
    <property type="match status" value="1"/>
</dbReference>
<dbReference type="InterPro" id="IPR029044">
    <property type="entry name" value="Nucleotide-diphossugar_trans"/>
</dbReference>
<dbReference type="GO" id="GO:0016740">
    <property type="term" value="F:transferase activity"/>
    <property type="evidence" value="ECO:0007669"/>
    <property type="project" value="UniProtKB-KW"/>
</dbReference>
<feature type="domain" description="Glycosyltransferase 2-like" evidence="1">
    <location>
        <begin position="4"/>
        <end position="186"/>
    </location>
</feature>
<evidence type="ECO:0000313" key="3">
    <source>
        <dbReference type="Proteomes" id="UP000198707"/>
    </source>
</evidence>
<dbReference type="Pfam" id="PF00535">
    <property type="entry name" value="Glycos_transf_2"/>
    <property type="match status" value="1"/>
</dbReference>